<organism evidence="2 3">
    <name type="scientific">Dipteronia sinensis</name>
    <dbReference type="NCBI Taxonomy" id="43782"/>
    <lineage>
        <taxon>Eukaryota</taxon>
        <taxon>Viridiplantae</taxon>
        <taxon>Streptophyta</taxon>
        <taxon>Embryophyta</taxon>
        <taxon>Tracheophyta</taxon>
        <taxon>Spermatophyta</taxon>
        <taxon>Magnoliopsida</taxon>
        <taxon>eudicotyledons</taxon>
        <taxon>Gunneridae</taxon>
        <taxon>Pentapetalae</taxon>
        <taxon>rosids</taxon>
        <taxon>malvids</taxon>
        <taxon>Sapindales</taxon>
        <taxon>Sapindaceae</taxon>
        <taxon>Hippocastanoideae</taxon>
        <taxon>Acereae</taxon>
        <taxon>Dipteronia</taxon>
    </lineage>
</organism>
<dbReference type="InterPro" id="IPR043502">
    <property type="entry name" value="DNA/RNA_pol_sf"/>
</dbReference>
<dbReference type="PROSITE" id="PS50878">
    <property type="entry name" value="RT_POL"/>
    <property type="match status" value="1"/>
</dbReference>
<dbReference type="Pfam" id="PF00078">
    <property type="entry name" value="RVT_1"/>
    <property type="match status" value="1"/>
</dbReference>
<dbReference type="Proteomes" id="UP001281410">
    <property type="component" value="Unassembled WGS sequence"/>
</dbReference>
<dbReference type="PANTHER" id="PTHR33116">
    <property type="entry name" value="REVERSE TRANSCRIPTASE ZINC-BINDING DOMAIN-CONTAINING PROTEIN-RELATED-RELATED"/>
    <property type="match status" value="1"/>
</dbReference>
<dbReference type="InterPro" id="IPR000477">
    <property type="entry name" value="RT_dom"/>
</dbReference>
<evidence type="ECO:0000259" key="1">
    <source>
        <dbReference type="PROSITE" id="PS50878"/>
    </source>
</evidence>
<evidence type="ECO:0000313" key="2">
    <source>
        <dbReference type="EMBL" id="KAK3206947.1"/>
    </source>
</evidence>
<evidence type="ECO:0000313" key="3">
    <source>
        <dbReference type="Proteomes" id="UP001281410"/>
    </source>
</evidence>
<keyword evidence="3" id="KW-1185">Reference proteome</keyword>
<feature type="domain" description="Reverse transcriptase" evidence="1">
    <location>
        <begin position="87"/>
        <end position="365"/>
    </location>
</feature>
<dbReference type="AlphaFoldDB" id="A0AAE0AAT2"/>
<dbReference type="SUPFAM" id="SSF56672">
    <property type="entry name" value="DNA/RNA polymerases"/>
    <property type="match status" value="1"/>
</dbReference>
<proteinExistence type="predicted"/>
<name>A0AAE0AAT2_9ROSI</name>
<dbReference type="PANTHER" id="PTHR33116:SF75">
    <property type="entry name" value="RIBONUCLEASE H PROTEIN"/>
    <property type="match status" value="1"/>
</dbReference>
<dbReference type="CDD" id="cd01650">
    <property type="entry name" value="RT_nLTR_like"/>
    <property type="match status" value="1"/>
</dbReference>
<protein>
    <recommendedName>
        <fullName evidence="1">Reverse transcriptase domain-containing protein</fullName>
    </recommendedName>
</protein>
<gene>
    <name evidence="2" type="ORF">Dsin_020993</name>
</gene>
<accession>A0AAE0AAT2</accession>
<dbReference type="EMBL" id="JANJYJ010000006">
    <property type="protein sequence ID" value="KAK3206947.1"/>
    <property type="molecule type" value="Genomic_DNA"/>
</dbReference>
<sequence>MEEIFRYFKEHYRQDPWDKPQLRAIDLKQLEKVDSEALEEDFCPKEVWMALRECNGNKAPGLDGFNLNFIKRNWDSIKEDFLNFLKDFHSDQSVVSHLNRTFFALIPKVGNRTKLSDFRPISFVGSLYKLLAKILANRLKKVMNVLIGDTQMAFVKGRQIIDNFVIANEIIHSWKNDREGGAIVKLDFENAYDCIDHEFLDIVMDKMGFGSRWRRWISSCISTPTLSVLVNGCPTEQFVLQKGLRQGDPLSHLLFNIAIEALNQLLVKATSQNLLEGARFGLNGEHITHLQFTDDTIVFLKPKIEYLINLKRILRCFEMISGLRINFQKSYIARVVKLGMMENEWADSLRCKVTNLPICYLRLPLGANPNKKSFWDPVVQKIEKRLAPWKMRCLSKGGRLVLIQSVLASMPTCFMSIFKMPVGVAKKLEKLQREFFWGDGVLKRKIYSVDWKTMCKRKENGGLGIGHLMDKNTGLLAKWIWRFGSEVNSLWKRVLCAKYGMNINDLSWKLKA</sequence>
<reference evidence="2" key="1">
    <citation type="journal article" date="2023" name="Plant J.">
        <title>Genome sequences and population genomics provide insights into the demographic history, inbreeding, and mutation load of two 'living fossil' tree species of Dipteronia.</title>
        <authorList>
            <person name="Feng Y."/>
            <person name="Comes H.P."/>
            <person name="Chen J."/>
            <person name="Zhu S."/>
            <person name="Lu R."/>
            <person name="Zhang X."/>
            <person name="Li P."/>
            <person name="Qiu J."/>
            <person name="Olsen K.M."/>
            <person name="Qiu Y."/>
        </authorList>
    </citation>
    <scope>NUCLEOTIDE SEQUENCE</scope>
    <source>
        <strain evidence="2">NBL</strain>
    </source>
</reference>
<comment type="caution">
    <text evidence="2">The sequence shown here is derived from an EMBL/GenBank/DDBJ whole genome shotgun (WGS) entry which is preliminary data.</text>
</comment>